<dbReference type="SUPFAM" id="SSF53756">
    <property type="entry name" value="UDP-Glycosyltransferase/glycogen phosphorylase"/>
    <property type="match status" value="1"/>
</dbReference>
<dbReference type="EMBL" id="CP147711">
    <property type="protein sequence ID" value="WXC77356.1"/>
    <property type="molecule type" value="Genomic_DNA"/>
</dbReference>
<dbReference type="PANTHER" id="PTHR12526">
    <property type="entry name" value="GLYCOSYLTRANSFERASE"/>
    <property type="match status" value="1"/>
</dbReference>
<name>A0ABZ2NR31_9BRAD</name>
<keyword evidence="2" id="KW-1185">Reference proteome</keyword>
<protein>
    <submittedName>
        <fullName evidence="1">Glycosyltransferase</fullName>
        <ecNumber evidence="1">2.4.-.-</ecNumber>
    </submittedName>
</protein>
<evidence type="ECO:0000313" key="1">
    <source>
        <dbReference type="EMBL" id="WXC77356.1"/>
    </source>
</evidence>
<dbReference type="Gene3D" id="3.40.50.2000">
    <property type="entry name" value="Glycogen Phosphorylase B"/>
    <property type="match status" value="1"/>
</dbReference>
<sequence>MSVAQFFVRSRKFVLVITGVGIFGFSESAIARVARRIVFSAIRLAAKSRRCHLIFENASDQATIGLKSVAASRTTILMGAGVDPDEFPASDLPETPPFRLATVSRLVWSKGVDLAARAVSTLTQQGHEVTLDIYGLPDQANPRPIDPTSFSDLPGVRYHGFTGEIAEIWKFHHAGIFPSRGGEGLPRALLEASMCGRPSIVSNVPGCVDFIREGIDGYVVPADSEEELRKAILKLSASRDELLLLGKNARQRVLATSTTKAIQAEYEAIFRSVSASKANMQTAA</sequence>
<dbReference type="Proteomes" id="UP001432046">
    <property type="component" value="Chromosome"/>
</dbReference>
<organism evidence="1 2">
    <name type="scientific">Bradyrhizobium septentrionale</name>
    <dbReference type="NCBI Taxonomy" id="1404411"/>
    <lineage>
        <taxon>Bacteria</taxon>
        <taxon>Pseudomonadati</taxon>
        <taxon>Pseudomonadota</taxon>
        <taxon>Alphaproteobacteria</taxon>
        <taxon>Hyphomicrobiales</taxon>
        <taxon>Nitrobacteraceae</taxon>
        <taxon>Bradyrhizobium</taxon>
    </lineage>
</organism>
<keyword evidence="1" id="KW-0328">Glycosyltransferase</keyword>
<reference evidence="1" key="2">
    <citation type="submission" date="2024-03" db="EMBL/GenBank/DDBJ databases">
        <authorList>
            <person name="Bromfield E.S.P."/>
            <person name="Cloutier S."/>
        </authorList>
    </citation>
    <scope>NUCLEOTIDE SEQUENCE</scope>
    <source>
        <strain evidence="1">5S5</strain>
    </source>
</reference>
<dbReference type="RefSeq" id="WP_338833444.1">
    <property type="nucleotide sequence ID" value="NZ_CP147711.1"/>
</dbReference>
<gene>
    <name evidence="1" type="ORF">WDK88_28440</name>
</gene>
<proteinExistence type="predicted"/>
<accession>A0ABZ2NR31</accession>
<dbReference type="GO" id="GO:0016757">
    <property type="term" value="F:glycosyltransferase activity"/>
    <property type="evidence" value="ECO:0007669"/>
    <property type="project" value="UniProtKB-KW"/>
</dbReference>
<keyword evidence="1" id="KW-0808">Transferase</keyword>
<reference evidence="1" key="1">
    <citation type="journal article" date="2021" name="Int. J. Syst. Evol. Microbiol.">
        <title>Bradyrhizobium septentrionale sp. nov. (sv. septentrionale) and Bradyrhizobium quebecense sp. nov. (sv. septentrionale) associated with legumes native to Canada possess rearranged symbiosis genes and numerous insertion sequences.</title>
        <authorList>
            <person name="Bromfield E.S.P."/>
            <person name="Cloutier S."/>
        </authorList>
    </citation>
    <scope>NUCLEOTIDE SEQUENCE</scope>
    <source>
        <strain evidence="1">5S5</strain>
    </source>
</reference>
<evidence type="ECO:0000313" key="2">
    <source>
        <dbReference type="Proteomes" id="UP001432046"/>
    </source>
</evidence>
<dbReference type="EC" id="2.4.-.-" evidence="1"/>
<dbReference type="Pfam" id="PF13692">
    <property type="entry name" value="Glyco_trans_1_4"/>
    <property type="match status" value="1"/>
</dbReference>